<evidence type="ECO:0000313" key="2">
    <source>
        <dbReference type="Proteomes" id="UP000187455"/>
    </source>
</evidence>
<keyword evidence="2" id="KW-1185">Reference proteome</keyword>
<reference evidence="1 2" key="1">
    <citation type="journal article" date="2016" name="Mol. Biol. Evol.">
        <title>Genome-Wide Survey of Gut Fungi (Harpellales) Reveals the First Horizontally Transferred Ubiquitin Gene from a Mosquito Host.</title>
        <authorList>
            <person name="Wang Y."/>
            <person name="White M.M."/>
            <person name="Kvist S."/>
            <person name="Moncalvo J.M."/>
        </authorList>
    </citation>
    <scope>NUCLEOTIDE SEQUENCE [LARGE SCALE GENOMIC DNA]</scope>
    <source>
        <strain evidence="1 2">ALG-7-W6</strain>
    </source>
</reference>
<comment type="caution">
    <text evidence="1">The sequence shown here is derived from an EMBL/GenBank/DDBJ whole genome shotgun (WGS) entry which is preliminary data.</text>
</comment>
<name>A0A1R0GSR7_9FUNG</name>
<protein>
    <submittedName>
        <fullName evidence="1">Uncharacterized protein</fullName>
    </submittedName>
</protein>
<dbReference type="AlphaFoldDB" id="A0A1R0GSR7"/>
<sequence>MERDALSLHTVPPTSKELEGIRTRINEEVFMKQNSRIISGTKRKEYPNDYRGNAAKRYRQYDEDDSGVELDPEPAAGEVYRILH</sequence>
<dbReference type="EMBL" id="LSSL01004017">
    <property type="protein sequence ID" value="OLY79878.1"/>
    <property type="molecule type" value="Genomic_DNA"/>
</dbReference>
<gene>
    <name evidence="1" type="ORF">AYI68_g6040</name>
</gene>
<proteinExistence type="predicted"/>
<evidence type="ECO:0000313" key="1">
    <source>
        <dbReference type="EMBL" id="OLY79878.1"/>
    </source>
</evidence>
<accession>A0A1R0GSR7</accession>
<organism evidence="1 2">
    <name type="scientific">Smittium mucronatum</name>
    <dbReference type="NCBI Taxonomy" id="133383"/>
    <lineage>
        <taxon>Eukaryota</taxon>
        <taxon>Fungi</taxon>
        <taxon>Fungi incertae sedis</taxon>
        <taxon>Zoopagomycota</taxon>
        <taxon>Kickxellomycotina</taxon>
        <taxon>Harpellomycetes</taxon>
        <taxon>Harpellales</taxon>
        <taxon>Legeriomycetaceae</taxon>
        <taxon>Smittium</taxon>
    </lineage>
</organism>
<dbReference type="Proteomes" id="UP000187455">
    <property type="component" value="Unassembled WGS sequence"/>
</dbReference>